<dbReference type="NCBIfam" id="NF003971">
    <property type="entry name" value="PRK05465.1"/>
    <property type="match status" value="1"/>
</dbReference>
<feature type="binding site" evidence="5">
    <location>
        <position position="237"/>
    </location>
    <ligand>
        <name>adenosylcob(III)alamin</name>
        <dbReference type="ChEBI" id="CHEBI:18408"/>
    </ligand>
</feature>
<evidence type="ECO:0000313" key="7">
    <source>
        <dbReference type="Proteomes" id="UP000007726"/>
    </source>
</evidence>
<dbReference type="GO" id="GO:0031419">
    <property type="term" value="F:cobalamin binding"/>
    <property type="evidence" value="ECO:0007669"/>
    <property type="project" value="UniProtKB-UniRule"/>
</dbReference>
<comment type="catalytic activity">
    <reaction evidence="5">
        <text>ethanolamine = acetaldehyde + NH4(+)</text>
        <dbReference type="Rhea" id="RHEA:15313"/>
        <dbReference type="ChEBI" id="CHEBI:15343"/>
        <dbReference type="ChEBI" id="CHEBI:28938"/>
        <dbReference type="ChEBI" id="CHEBI:57603"/>
        <dbReference type="EC" id="4.3.1.7"/>
    </reaction>
</comment>
<comment type="pathway">
    <text evidence="5">Amine and polyamine degradation; ethanolamine degradation.</text>
</comment>
<keyword evidence="2 5" id="KW-0456">Lyase</keyword>
<keyword evidence="4 5" id="KW-1283">Bacterial microcompartment</keyword>
<comment type="cofactor">
    <cofactor evidence="5">
        <name>adenosylcob(III)alamin</name>
        <dbReference type="ChEBI" id="CHEBI:18408"/>
    </cofactor>
    <text evidence="5">Binds between the large and small subunits.</text>
</comment>
<comment type="subcellular location">
    <subcellularLocation>
        <location evidence="5">Bacterial microcompartment</location>
    </subcellularLocation>
</comment>
<dbReference type="Gene3D" id="3.40.50.11240">
    <property type="entry name" value="Ethanolamine ammonia-lyase light chain (EutC)"/>
    <property type="match status" value="1"/>
</dbReference>
<evidence type="ECO:0000256" key="2">
    <source>
        <dbReference type="ARBA" id="ARBA00023239"/>
    </source>
</evidence>
<evidence type="ECO:0000256" key="5">
    <source>
        <dbReference type="HAMAP-Rule" id="MF_00601"/>
    </source>
</evidence>
<dbReference type="GO" id="GO:0046336">
    <property type="term" value="P:ethanolamine catabolic process"/>
    <property type="evidence" value="ECO:0007669"/>
    <property type="project" value="UniProtKB-UniRule"/>
</dbReference>
<protein>
    <recommendedName>
        <fullName evidence="5">Ethanolamine ammonia-lyase small subunit</fullName>
        <shortName evidence="5">EAL small subunit</shortName>
        <ecNumber evidence="5">4.3.1.7</ecNumber>
    </recommendedName>
</protein>
<evidence type="ECO:0000313" key="6">
    <source>
        <dbReference type="EMBL" id="ACL22855.1"/>
    </source>
</evidence>
<dbReference type="GO" id="GO:0006520">
    <property type="term" value="P:amino acid metabolic process"/>
    <property type="evidence" value="ECO:0007669"/>
    <property type="project" value="InterPro"/>
</dbReference>
<dbReference type="InterPro" id="IPR009246">
    <property type="entry name" value="EutC"/>
</dbReference>
<reference evidence="6 7" key="1">
    <citation type="journal article" date="2012" name="BMC Microbiol.">
        <title>Genome sequence of Desulfitobacterium hafniense DCB-2, a Gram-positive anaerobe capable of dehalogenation and metal reduction.</title>
        <authorList>
            <person name="Kim S.H."/>
            <person name="Harzman C."/>
            <person name="Davis J.K."/>
            <person name="Hutcheson R."/>
            <person name="Broderick J.B."/>
            <person name="Marsh T.L."/>
            <person name="Tiedje J.M."/>
        </authorList>
    </citation>
    <scope>NUCLEOTIDE SEQUENCE [LARGE SCALE GENOMIC DNA]</scope>
    <source>
        <strain evidence="7">DSM 10664 / DCB-2</strain>
    </source>
</reference>
<dbReference type="InterPro" id="IPR042251">
    <property type="entry name" value="EutC_C"/>
</dbReference>
<dbReference type="HAMAP" id="MF_00601">
    <property type="entry name" value="EutC"/>
    <property type="match status" value="1"/>
</dbReference>
<gene>
    <name evidence="5" type="primary">eutC</name>
    <name evidence="6" type="ordered locus">Dhaf_4860</name>
</gene>
<dbReference type="HOGENOM" id="CLU_068224_0_0_9"/>
<keyword evidence="1 5" id="KW-0846">Cobalamin</keyword>
<dbReference type="GO" id="GO:0008851">
    <property type="term" value="F:ethanolamine ammonia-lyase activity"/>
    <property type="evidence" value="ECO:0007669"/>
    <property type="project" value="UniProtKB-UniRule"/>
</dbReference>
<keyword evidence="3 5" id="KW-0170">Cobalt</keyword>
<dbReference type="UniPathway" id="UPA00560"/>
<feature type="binding site" evidence="5">
    <location>
        <position position="216"/>
    </location>
    <ligand>
        <name>adenosylcob(III)alamin</name>
        <dbReference type="ChEBI" id="CHEBI:18408"/>
    </ligand>
</feature>
<evidence type="ECO:0000256" key="3">
    <source>
        <dbReference type="ARBA" id="ARBA00023285"/>
    </source>
</evidence>
<dbReference type="Gene3D" id="1.10.30.40">
    <property type="entry name" value="Ethanolamine ammonia-lyase light chain (EutC), N-terminal domain"/>
    <property type="match status" value="1"/>
</dbReference>
<dbReference type="SMR" id="B8G0B9"/>
<dbReference type="EMBL" id="CP001336">
    <property type="protein sequence ID" value="ACL22855.1"/>
    <property type="molecule type" value="Genomic_DNA"/>
</dbReference>
<proteinExistence type="inferred from homology"/>
<dbReference type="Pfam" id="PF05985">
    <property type="entry name" value="EutC"/>
    <property type="match status" value="1"/>
</dbReference>
<dbReference type="EC" id="4.3.1.7" evidence="5"/>
<name>B8G0B9_DESHD</name>
<dbReference type="GO" id="GO:0009350">
    <property type="term" value="C:ethanolamine ammonia-lyase complex"/>
    <property type="evidence" value="ECO:0007669"/>
    <property type="project" value="UniProtKB-UniRule"/>
</dbReference>
<organism evidence="6 7">
    <name type="scientific">Desulfitobacterium hafniense (strain DSM 10664 / DCB-2)</name>
    <dbReference type="NCBI Taxonomy" id="272564"/>
    <lineage>
        <taxon>Bacteria</taxon>
        <taxon>Bacillati</taxon>
        <taxon>Bacillota</taxon>
        <taxon>Clostridia</taxon>
        <taxon>Eubacteriales</taxon>
        <taxon>Desulfitobacteriaceae</taxon>
        <taxon>Desulfitobacterium</taxon>
    </lineage>
</organism>
<dbReference type="GO" id="GO:0031471">
    <property type="term" value="C:ethanolamine degradation polyhedral organelle"/>
    <property type="evidence" value="ECO:0007669"/>
    <property type="project" value="UniProtKB-UniRule"/>
</dbReference>
<dbReference type="PANTHER" id="PTHR39330:SF1">
    <property type="entry name" value="ETHANOLAMINE AMMONIA-LYASE SMALL SUBUNIT"/>
    <property type="match status" value="1"/>
</dbReference>
<comment type="function">
    <text evidence="5">Catalyzes the deamination of various vicinal amino-alcohols to oxo compounds. Allows this organism to utilize ethanolamine as the sole source of nitrogen and carbon in the presence of external vitamin B12.</text>
</comment>
<dbReference type="KEGG" id="dhd:Dhaf_4860"/>
<comment type="subunit">
    <text evidence="5">The basic unit is a heterodimer which dimerizes to form tetramers. The heterotetramers trimerize; 6 large subunits form a core ring with 6 small subunits projecting outwards.</text>
</comment>
<accession>B8G0B9</accession>
<comment type="similarity">
    <text evidence="5">Belongs to the EutC family.</text>
</comment>
<dbReference type="RefSeq" id="WP_011462272.1">
    <property type="nucleotide sequence ID" value="NC_011830.1"/>
</dbReference>
<sequence>MHTAEKELERILQGILDELLKEGSSFSAKNLPGEKETLISKGLKDTPAHELGQEDMVTLMSADEVLVSKPANLEAIKAMKATTPARIGIGRAGARMKTASLLKFLADHAVAQDAVFADVSPEFLSRMNLFAVQSSARNKEEFLTHPELGRRLSEESLQIITQKCEKNIQVQIIVVDGLSSSAIEANIPDLLPALTQGLAVSGIKTGDPFFVRYGRVWVEDQVASLVNADVVVSLIGERPGLGTAESLSAYMIYRPDETTVEADRTVISNIHKGGIPPAEAGAHLADVIKQILKARASGVRLNRQIVVS</sequence>
<dbReference type="Proteomes" id="UP000007726">
    <property type="component" value="Chromosome"/>
</dbReference>
<evidence type="ECO:0000256" key="1">
    <source>
        <dbReference type="ARBA" id="ARBA00022628"/>
    </source>
</evidence>
<dbReference type="AlphaFoldDB" id="B8G0B9"/>
<evidence type="ECO:0000256" key="4">
    <source>
        <dbReference type="ARBA" id="ARBA00024446"/>
    </source>
</evidence>
<dbReference type="PANTHER" id="PTHR39330">
    <property type="entry name" value="ETHANOLAMINE AMMONIA-LYASE LIGHT CHAIN"/>
    <property type="match status" value="1"/>
</dbReference>
<dbReference type="InterPro" id="IPR042255">
    <property type="entry name" value="EutC_N"/>
</dbReference>